<dbReference type="Proteomes" id="UP000001542">
    <property type="component" value="Unassembled WGS sequence"/>
</dbReference>
<protein>
    <recommendedName>
        <fullName evidence="4">Integrase catalytic domain-containing protein</fullName>
    </recommendedName>
</protein>
<dbReference type="EMBL" id="DS113183">
    <property type="protein sequence ID" value="EAY22615.1"/>
    <property type="molecule type" value="Genomic_DNA"/>
</dbReference>
<organism evidence="2 3">
    <name type="scientific">Trichomonas vaginalis (strain ATCC PRA-98 / G3)</name>
    <dbReference type="NCBI Taxonomy" id="412133"/>
    <lineage>
        <taxon>Eukaryota</taxon>
        <taxon>Metamonada</taxon>
        <taxon>Parabasalia</taxon>
        <taxon>Trichomonadida</taxon>
        <taxon>Trichomonadidae</taxon>
        <taxon>Trichomonas</taxon>
    </lineage>
</organism>
<dbReference type="OrthoDB" id="10592611at2759"/>
<dbReference type="InParanoid" id="A2DAW2"/>
<evidence type="ECO:0008006" key="4">
    <source>
        <dbReference type="Google" id="ProtNLM"/>
    </source>
</evidence>
<dbReference type="AlphaFoldDB" id="A2DAW2"/>
<reference evidence="2" key="1">
    <citation type="submission" date="2006-10" db="EMBL/GenBank/DDBJ databases">
        <authorList>
            <person name="Amadeo P."/>
            <person name="Zhao Q."/>
            <person name="Wortman J."/>
            <person name="Fraser-Liggett C."/>
            <person name="Carlton J."/>
        </authorList>
    </citation>
    <scope>NUCLEOTIDE SEQUENCE</scope>
    <source>
        <strain evidence="2">G3</strain>
    </source>
</reference>
<reference evidence="2" key="2">
    <citation type="journal article" date="2007" name="Science">
        <title>Draft genome sequence of the sexually transmitted pathogen Trichomonas vaginalis.</title>
        <authorList>
            <person name="Carlton J.M."/>
            <person name="Hirt R.P."/>
            <person name="Silva J.C."/>
            <person name="Delcher A.L."/>
            <person name="Schatz M."/>
            <person name="Zhao Q."/>
            <person name="Wortman J.R."/>
            <person name="Bidwell S.L."/>
            <person name="Alsmark U.C.M."/>
            <person name="Besteiro S."/>
            <person name="Sicheritz-Ponten T."/>
            <person name="Noel C.J."/>
            <person name="Dacks J.B."/>
            <person name="Foster P.G."/>
            <person name="Simillion C."/>
            <person name="Van de Peer Y."/>
            <person name="Miranda-Saavedra D."/>
            <person name="Barton G.J."/>
            <person name="Westrop G.D."/>
            <person name="Mueller S."/>
            <person name="Dessi D."/>
            <person name="Fiori P.L."/>
            <person name="Ren Q."/>
            <person name="Paulsen I."/>
            <person name="Zhang H."/>
            <person name="Bastida-Corcuera F.D."/>
            <person name="Simoes-Barbosa A."/>
            <person name="Brown M.T."/>
            <person name="Hayes R.D."/>
            <person name="Mukherjee M."/>
            <person name="Okumura C.Y."/>
            <person name="Schneider R."/>
            <person name="Smith A.J."/>
            <person name="Vanacova S."/>
            <person name="Villalvazo M."/>
            <person name="Haas B.J."/>
            <person name="Pertea M."/>
            <person name="Feldblyum T.V."/>
            <person name="Utterback T.R."/>
            <person name="Shu C.L."/>
            <person name="Osoegawa K."/>
            <person name="de Jong P.J."/>
            <person name="Hrdy I."/>
            <person name="Horvathova L."/>
            <person name="Zubacova Z."/>
            <person name="Dolezal P."/>
            <person name="Malik S.B."/>
            <person name="Logsdon J.M. Jr."/>
            <person name="Henze K."/>
            <person name="Gupta A."/>
            <person name="Wang C.C."/>
            <person name="Dunne R.L."/>
            <person name="Upcroft J.A."/>
            <person name="Upcroft P."/>
            <person name="White O."/>
            <person name="Salzberg S.L."/>
            <person name="Tang P."/>
            <person name="Chiu C.-H."/>
            <person name="Lee Y.-S."/>
            <person name="Embley T.M."/>
            <person name="Coombs G.H."/>
            <person name="Mottram J.C."/>
            <person name="Tachezy J."/>
            <person name="Fraser-Liggett C.M."/>
            <person name="Johnson P.J."/>
        </authorList>
    </citation>
    <scope>NUCLEOTIDE SEQUENCE [LARGE SCALE GENOMIC DNA]</scope>
    <source>
        <strain evidence="2">G3</strain>
    </source>
</reference>
<feature type="region of interest" description="Disordered" evidence="1">
    <location>
        <begin position="22"/>
        <end position="43"/>
    </location>
</feature>
<dbReference type="InterPro" id="IPR036397">
    <property type="entry name" value="RNaseH_sf"/>
</dbReference>
<accession>A2DAW2</accession>
<dbReference type="GO" id="GO:0003676">
    <property type="term" value="F:nucleic acid binding"/>
    <property type="evidence" value="ECO:0007669"/>
    <property type="project" value="InterPro"/>
</dbReference>
<keyword evidence="3" id="KW-1185">Reference proteome</keyword>
<dbReference type="VEuPathDB" id="TrichDB:TVAGG3_0216040"/>
<gene>
    <name evidence="2" type="ORF">TVAG_036410</name>
</gene>
<dbReference type="VEuPathDB" id="TrichDB:TVAG_036410"/>
<evidence type="ECO:0000313" key="2">
    <source>
        <dbReference type="EMBL" id="EAY22615.1"/>
    </source>
</evidence>
<dbReference type="InterPro" id="IPR012337">
    <property type="entry name" value="RNaseH-like_sf"/>
</dbReference>
<sequence>MTEGEFEKYFNEVYAPAMKKERIEKEEDHNPWSTTLPHGGLTKKEEKKKTFEQLLDELIKTADRELTYEELMDKIKDFPPSPWDSNEIYQQYLQGIENRKDITRIKRQIEPIPIPFRTKSKQAYLIIDDKFPYLKNEKYLVNSFPKSNRQYYLHSVSPHGLFIIDLMFNGAEVYLIAIENNTRKLYVEPTNLINDGNYESLTQDKRNTCLYLNALEKIIRKGADIKALKGDGEGAFNSDKSKKFYKNNGITFIPVERIRLITPKDSYKTDPYHHSRAIVDRAIRTLRDMAFNVRKKLNPTLMQQLVDVYNNTPHSTLSKIMNFPLTPNQVAGDIELENEIFRRIKAENFNVIHKPGYDVGEGSKVYVLEDYDTMAKKRLKVKQDIWRVEDYVNGWYQLRNENTGEKIKRTRAYINPLHLF</sequence>
<name>A2DAW2_TRIV3</name>
<dbReference type="Gene3D" id="3.30.420.10">
    <property type="entry name" value="Ribonuclease H-like superfamily/Ribonuclease H"/>
    <property type="match status" value="1"/>
</dbReference>
<evidence type="ECO:0000256" key="1">
    <source>
        <dbReference type="SAM" id="MobiDB-lite"/>
    </source>
</evidence>
<proteinExistence type="predicted"/>
<dbReference type="SUPFAM" id="SSF53098">
    <property type="entry name" value="Ribonuclease H-like"/>
    <property type="match status" value="1"/>
</dbReference>
<evidence type="ECO:0000313" key="3">
    <source>
        <dbReference type="Proteomes" id="UP000001542"/>
    </source>
</evidence>